<reference evidence="4 5" key="1">
    <citation type="submission" date="2010-05" db="EMBL/GenBank/DDBJ databases">
        <title>The Genome Sequence of Thecamonas trahens ATCC 50062.</title>
        <authorList>
            <consortium name="The Broad Institute Genome Sequencing Platform"/>
            <person name="Russ C."/>
            <person name="Cuomo C."/>
            <person name="Shea T."/>
            <person name="Young S.K."/>
            <person name="Zeng Q."/>
            <person name="Koehrsen M."/>
            <person name="Haas B."/>
            <person name="Borodovsky M."/>
            <person name="Guigo R."/>
            <person name="Alvarado L."/>
            <person name="Berlin A."/>
            <person name="Bochicchio J."/>
            <person name="Borenstein D."/>
            <person name="Chapman S."/>
            <person name="Chen Z."/>
            <person name="Freedman E."/>
            <person name="Gellesch M."/>
            <person name="Goldberg J."/>
            <person name="Griggs A."/>
            <person name="Gujja S."/>
            <person name="Heilman E."/>
            <person name="Heiman D."/>
            <person name="Hepburn T."/>
            <person name="Howarth C."/>
            <person name="Jen D."/>
            <person name="Larson L."/>
            <person name="Mehta T."/>
            <person name="Park D."/>
            <person name="Pearson M."/>
            <person name="Roberts A."/>
            <person name="Saif S."/>
            <person name="Shenoy N."/>
            <person name="Sisk P."/>
            <person name="Stolte C."/>
            <person name="Sykes S."/>
            <person name="Thomson T."/>
            <person name="Walk T."/>
            <person name="White J."/>
            <person name="Yandava C."/>
            <person name="Burger G."/>
            <person name="Gray M.W."/>
            <person name="Holland P.W.H."/>
            <person name="King N."/>
            <person name="Lang F.B.F."/>
            <person name="Roger A.J."/>
            <person name="Ruiz-Trillo I."/>
            <person name="Lander E."/>
            <person name="Nusbaum C."/>
        </authorList>
    </citation>
    <scope>NUCLEOTIDE SEQUENCE [LARGE SCALE GENOMIC DNA]</scope>
    <source>
        <strain evidence="4 5">ATCC 50062</strain>
    </source>
</reference>
<organism evidence="4 5">
    <name type="scientific">Thecamonas trahens ATCC 50062</name>
    <dbReference type="NCBI Taxonomy" id="461836"/>
    <lineage>
        <taxon>Eukaryota</taxon>
        <taxon>Apusozoa</taxon>
        <taxon>Apusomonadida</taxon>
        <taxon>Apusomonadidae</taxon>
        <taxon>Thecamonas</taxon>
    </lineage>
</organism>
<feature type="repeat" description="ANK" evidence="3">
    <location>
        <begin position="35"/>
        <end position="67"/>
    </location>
</feature>
<dbReference type="STRING" id="461836.A0A0L0DS70"/>
<dbReference type="OrthoDB" id="341259at2759"/>
<name>A0A0L0DS70_THETB</name>
<protein>
    <submittedName>
        <fullName evidence="4">Uncharacterized protein</fullName>
    </submittedName>
</protein>
<dbReference type="InterPro" id="IPR036770">
    <property type="entry name" value="Ankyrin_rpt-contain_sf"/>
</dbReference>
<evidence type="ECO:0000256" key="2">
    <source>
        <dbReference type="ARBA" id="ARBA00023043"/>
    </source>
</evidence>
<dbReference type="OMA" id="ANVSAWG"/>
<gene>
    <name evidence="4" type="ORF">AMSG_10716</name>
</gene>
<dbReference type="eggNOG" id="KOG4412">
    <property type="taxonomic scope" value="Eukaryota"/>
</dbReference>
<dbReference type="EMBL" id="GL349495">
    <property type="protein sequence ID" value="KNC55115.1"/>
    <property type="molecule type" value="Genomic_DNA"/>
</dbReference>
<evidence type="ECO:0000256" key="1">
    <source>
        <dbReference type="ARBA" id="ARBA00022737"/>
    </source>
</evidence>
<dbReference type="GeneID" id="25568875"/>
<dbReference type="InterPro" id="IPR002110">
    <property type="entry name" value="Ankyrin_rpt"/>
</dbReference>
<dbReference type="SUPFAM" id="SSF48403">
    <property type="entry name" value="Ankyrin repeat"/>
    <property type="match status" value="1"/>
</dbReference>
<proteinExistence type="predicted"/>
<keyword evidence="5" id="KW-1185">Reference proteome</keyword>
<dbReference type="PROSITE" id="PS50088">
    <property type="entry name" value="ANK_REPEAT"/>
    <property type="match status" value="1"/>
</dbReference>
<dbReference type="PROSITE" id="PS50297">
    <property type="entry name" value="ANK_REP_REGION"/>
    <property type="match status" value="1"/>
</dbReference>
<dbReference type="Gene3D" id="1.25.40.20">
    <property type="entry name" value="Ankyrin repeat-containing domain"/>
    <property type="match status" value="2"/>
</dbReference>
<dbReference type="AlphaFoldDB" id="A0A0L0DS70"/>
<keyword evidence="1" id="KW-0677">Repeat</keyword>
<sequence>MELLVLVKADAPNVLEEVKQLVLEADSDVNARDHTMATALHCAAQTGQEDVLLFLIGKGASVRAQDNKGHTPLHVAILSNQVATAALLVEFSLASDLLIKDINDKTPLDMAATTPAMNQVVALDRALD</sequence>
<keyword evidence="2 3" id="KW-0040">ANK repeat</keyword>
<evidence type="ECO:0000256" key="3">
    <source>
        <dbReference type="PROSITE-ProRule" id="PRU00023"/>
    </source>
</evidence>
<dbReference type="Pfam" id="PF12796">
    <property type="entry name" value="Ank_2"/>
    <property type="match status" value="1"/>
</dbReference>
<dbReference type="Proteomes" id="UP000054408">
    <property type="component" value="Unassembled WGS sequence"/>
</dbReference>
<dbReference type="RefSeq" id="XP_013753296.1">
    <property type="nucleotide sequence ID" value="XM_013897842.1"/>
</dbReference>
<accession>A0A0L0DS70</accession>
<dbReference type="SMART" id="SM00248">
    <property type="entry name" value="ANK"/>
    <property type="match status" value="2"/>
</dbReference>
<dbReference type="PANTHER" id="PTHR24171">
    <property type="entry name" value="ANKYRIN REPEAT DOMAIN-CONTAINING PROTEIN 39-RELATED"/>
    <property type="match status" value="1"/>
</dbReference>
<evidence type="ECO:0000313" key="4">
    <source>
        <dbReference type="EMBL" id="KNC55115.1"/>
    </source>
</evidence>
<evidence type="ECO:0000313" key="5">
    <source>
        <dbReference type="Proteomes" id="UP000054408"/>
    </source>
</evidence>